<feature type="region of interest" description="Disordered" evidence="1">
    <location>
        <begin position="463"/>
        <end position="675"/>
    </location>
</feature>
<keyword evidence="2" id="KW-0812">Transmembrane</keyword>
<reference evidence="4 5" key="1">
    <citation type="submission" date="2020-03" db="EMBL/GenBank/DDBJ databases">
        <title>Bacterial samples isolated from urine from healthy bovine heifers (Gyr breed).</title>
        <authorList>
            <person name="Giannattasio-Ferraz S."/>
            <person name="Maskeri L."/>
            <person name="Penido A."/>
            <person name="Barbosa-Stancioli E.F."/>
            <person name="Putonti C."/>
        </authorList>
    </citation>
    <scope>NUCLEOTIDE SEQUENCE [LARGE SCALE GENOMIC DNA]</scope>
    <source>
        <strain evidence="4 5">UFMG-H7</strain>
    </source>
</reference>
<dbReference type="InterPro" id="IPR058521">
    <property type="entry name" value="DUF8208"/>
</dbReference>
<feature type="compositionally biased region" description="Basic and acidic residues" evidence="1">
    <location>
        <begin position="517"/>
        <end position="529"/>
    </location>
</feature>
<evidence type="ECO:0000313" key="5">
    <source>
        <dbReference type="Proteomes" id="UP000521358"/>
    </source>
</evidence>
<feature type="compositionally biased region" description="Basic and acidic residues" evidence="1">
    <location>
        <begin position="493"/>
        <end position="504"/>
    </location>
</feature>
<accession>A0A7X6I426</accession>
<dbReference type="InterPro" id="IPR058066">
    <property type="entry name" value="pXO2-14_N"/>
</dbReference>
<feature type="compositionally biased region" description="Polar residues" evidence="1">
    <location>
        <begin position="473"/>
        <end position="482"/>
    </location>
</feature>
<dbReference type="NCBIfam" id="NF045890">
    <property type="entry name" value="conj_pls20_p028"/>
    <property type="match status" value="1"/>
</dbReference>
<evidence type="ECO:0000313" key="4">
    <source>
        <dbReference type="EMBL" id="NKC69066.1"/>
    </source>
</evidence>
<gene>
    <name evidence="4" type="ORF">HED35_13295</name>
</gene>
<feature type="compositionally biased region" description="Basic and acidic residues" evidence="1">
    <location>
        <begin position="563"/>
        <end position="587"/>
    </location>
</feature>
<keyword evidence="2" id="KW-1133">Transmembrane helix</keyword>
<dbReference type="Pfam" id="PF26635">
    <property type="entry name" value="DUF8208"/>
    <property type="match status" value="1"/>
</dbReference>
<feature type="compositionally biased region" description="Basic and acidic residues" evidence="1">
    <location>
        <begin position="536"/>
        <end position="555"/>
    </location>
</feature>
<feature type="transmembrane region" description="Helical" evidence="2">
    <location>
        <begin position="255"/>
        <end position="276"/>
    </location>
</feature>
<evidence type="ECO:0000256" key="1">
    <source>
        <dbReference type="SAM" id="MobiDB-lite"/>
    </source>
</evidence>
<dbReference type="Proteomes" id="UP000521358">
    <property type="component" value="Unassembled WGS sequence"/>
</dbReference>
<dbReference type="AlphaFoldDB" id="A0A7X6I426"/>
<evidence type="ECO:0000259" key="3">
    <source>
        <dbReference type="Pfam" id="PF26635"/>
    </source>
</evidence>
<feature type="transmembrane region" description="Helical" evidence="2">
    <location>
        <begin position="306"/>
        <end position="327"/>
    </location>
</feature>
<feature type="compositionally biased region" description="Polar residues" evidence="1">
    <location>
        <begin position="641"/>
        <end position="669"/>
    </location>
</feature>
<comment type="caution">
    <text evidence="4">The sequence shown here is derived from an EMBL/GenBank/DDBJ whole genome shotgun (WGS) entry which is preliminary data.</text>
</comment>
<feature type="transmembrane region" description="Helical" evidence="2">
    <location>
        <begin position="97"/>
        <end position="116"/>
    </location>
</feature>
<feature type="transmembrane region" description="Helical" evidence="2">
    <location>
        <begin position="333"/>
        <end position="352"/>
    </location>
</feature>
<organism evidence="4 5">
    <name type="scientific">Vagococcus fluvialis</name>
    <dbReference type="NCBI Taxonomy" id="2738"/>
    <lineage>
        <taxon>Bacteria</taxon>
        <taxon>Bacillati</taxon>
        <taxon>Bacillota</taxon>
        <taxon>Bacilli</taxon>
        <taxon>Lactobacillales</taxon>
        <taxon>Enterococcaceae</taxon>
        <taxon>Vagococcus</taxon>
    </lineage>
</organism>
<keyword evidence="2" id="KW-0472">Membrane</keyword>
<evidence type="ECO:0000256" key="2">
    <source>
        <dbReference type="SAM" id="Phobius"/>
    </source>
</evidence>
<feature type="compositionally biased region" description="Polar residues" evidence="1">
    <location>
        <begin position="600"/>
        <end position="620"/>
    </location>
</feature>
<proteinExistence type="predicted"/>
<feature type="compositionally biased region" description="Low complexity" evidence="1">
    <location>
        <begin position="621"/>
        <end position="640"/>
    </location>
</feature>
<feature type="domain" description="DUF8208" evidence="3">
    <location>
        <begin position="17"/>
        <end position="378"/>
    </location>
</feature>
<feature type="transmembrane region" description="Helical" evidence="2">
    <location>
        <begin position="62"/>
        <end position="85"/>
    </location>
</feature>
<name>A0A7X6I426_9ENTE</name>
<dbReference type="EMBL" id="JAAVMB010000019">
    <property type="protein sequence ID" value="NKC69066.1"/>
    <property type="molecule type" value="Genomic_DNA"/>
</dbReference>
<sequence length="675" mass="74181">MSSVEFLQTYSDYIKHANLFTWIWSYVTWGVTKFFYFISSASEGLIDDAFKVFGYLEGGRVGAIYAGVQRISWTVLAITVIYIGYKMIIGKKVKIKDSLIYVVILTSLMVNMPGIINKAVALNQKLYSESKNLVVDDSTDTDKNHSVSFNIIRSNVADLEFLAEEGFSKMSNPDRVKNPITEENFKYIDFQQILLPGDVKKLATKTGNEDVKHLEKYIAVDSKGEMKEEKIKNGWFTLFEEGTFRYGARHGAMNVSFIVLAVFFFMQFCKLIIVLIDLVHMKIYAPLVLASDIETAKKSKQMMLDIFGAVFSISALGISTVLFTGFYSYLVGLRLDIIPFFLIGVVGAVGFIKGSDSVAKYFGINTSVKEGVIGAMGMLGAMKAGQMFGKGASEIPEAVSNGMSKAKDIGQKSYQKASEGIQKSAESMGKTAGQISERGFGGAMKDKLSDTKDNTVNKAKEMATGAKDKVTEPFNQAKSNYESGAVDGVVDGVTKRANENKSPDSEIEQPLEAAQKINDEAVRFSDNKSEGNGTEGSKKTEGQHQFENQPKDLSDSKVQPHQPEIDDRAKQFSDSLPRDIDSYKEDLSDVGYDLNWDGQKVNSESPTVNSGQNWNVATDATTPGKTSPTNKTTSNTTQKTASQVTNKPTTVTKPSSSPAKTENSTSNNKYDGYFN</sequence>
<dbReference type="RefSeq" id="WP_167808109.1">
    <property type="nucleotide sequence ID" value="NZ_JAAVMB010000019.1"/>
</dbReference>
<feature type="transmembrane region" description="Helical" evidence="2">
    <location>
        <begin position="21"/>
        <end position="42"/>
    </location>
</feature>
<protein>
    <recommendedName>
        <fullName evidence="3">DUF8208 domain-containing protein</fullName>
    </recommendedName>
</protein>